<dbReference type="GO" id="GO:0004386">
    <property type="term" value="F:helicase activity"/>
    <property type="evidence" value="ECO:0007669"/>
    <property type="project" value="UniProtKB-KW"/>
</dbReference>
<evidence type="ECO:0000256" key="12">
    <source>
        <dbReference type="RuleBase" id="RU000492"/>
    </source>
</evidence>
<keyword evidence="18" id="KW-1185">Reference proteome</keyword>
<evidence type="ECO:0000256" key="4">
    <source>
        <dbReference type="ARBA" id="ARBA00022741"/>
    </source>
</evidence>
<evidence type="ECO:0000256" key="8">
    <source>
        <dbReference type="ARBA" id="ARBA00022884"/>
    </source>
</evidence>
<keyword evidence="7 12" id="KW-0067">ATP-binding</keyword>
<sequence>MRFVCARPQRRGWGGTKRIELIEKSRVEMFAQRFDPTAAFGGDEKVKKVLIKPRNGTKRAREVDSDGDSGSDDDDNSSDSSDSDDSSSSSDSDSDSSDDTSASNDSDSDDSSSNDSDSDDSSSSDSDSDDSSDSESKNITEDATPITASSPSDSPAEIPPISSTSKTSNEISPSDDMDVDVPEEDPNYISKHSAIFKKLKKAVKEDDEKPEDDGESIEEDVIMTETQDLAPLPQPELPRDKRLRATAAHSKNLDWLATPTYSSPEHSQPFEDFPLSSFMLKNLKSMGYDHAFSVQVSILSLMMAEIKSAKIRPDSCKGDILVNASTGSGKTLAYSIPIVESLHTRVVPRVRAVVLVPTKPLISQVRTTMMQLAKGTNLSVVSLKNDKSIADEGAKLLANEPDIIVSTPGRLVEHIQRGSISLKALEYLVIDEADRLLNQSFQDWCQVLVSTIAANYPAGDNISNQWMKPTQKLIFSATLTTDAGKLASLKLQSPRLIIVNDQKQLVNEVFSVPQSLSEFKIQIGTSKASLKPLIVAKFLLQQQKNANVLIFTKSNDSSLRLAHLLTLIFQKLNSGEHQHTVAYLNSTNNTASSRTKILKDFGQQKINIVVATDLIARGIDLLSIETVINYDLPNSSREYVHRVGRTARANQVGSAYTFCFGKGEGKWYKKLMREVGRGEKNVEDIEVNTNELLESNDEDIYDECLQELQKSVRGE</sequence>
<feature type="domain" description="Helicase ATP-binding" evidence="14">
    <location>
        <begin position="311"/>
        <end position="497"/>
    </location>
</feature>
<dbReference type="SMART" id="SM00487">
    <property type="entry name" value="DEXDc"/>
    <property type="match status" value="1"/>
</dbReference>
<evidence type="ECO:0000256" key="1">
    <source>
        <dbReference type="ARBA" id="ARBA00004604"/>
    </source>
</evidence>
<feature type="region of interest" description="Disordered" evidence="13">
    <location>
        <begin position="37"/>
        <end position="186"/>
    </location>
</feature>
<dbReference type="InterPro" id="IPR014001">
    <property type="entry name" value="Helicase_ATP-bd"/>
</dbReference>
<dbReference type="InterPro" id="IPR000629">
    <property type="entry name" value="RNA-helicase_DEAD-box_CS"/>
</dbReference>
<keyword evidence="4 12" id="KW-0547">Nucleotide-binding</keyword>
<feature type="compositionally biased region" description="Acidic residues" evidence="13">
    <location>
        <begin position="65"/>
        <end position="85"/>
    </location>
</feature>
<comment type="subcellular location">
    <subcellularLocation>
        <location evidence="1">Nucleus</location>
        <location evidence="1">Nucleolus</location>
    </subcellularLocation>
</comment>
<feature type="domain" description="DEAD-box RNA helicase Q" evidence="16">
    <location>
        <begin position="268"/>
        <end position="296"/>
    </location>
</feature>
<name>A0ABP0EF62_9ASCO</name>
<evidence type="ECO:0000256" key="9">
    <source>
        <dbReference type="ARBA" id="ARBA00023242"/>
    </source>
</evidence>
<feature type="compositionally biased region" description="Acidic residues" evidence="13">
    <location>
        <begin position="173"/>
        <end position="186"/>
    </location>
</feature>
<dbReference type="InterPro" id="IPR027417">
    <property type="entry name" value="P-loop_NTPase"/>
</dbReference>
<organism evidence="17 18">
    <name type="scientific">[Candida] anglica</name>
    <dbReference type="NCBI Taxonomy" id="148631"/>
    <lineage>
        <taxon>Eukaryota</taxon>
        <taxon>Fungi</taxon>
        <taxon>Dikarya</taxon>
        <taxon>Ascomycota</taxon>
        <taxon>Saccharomycotina</taxon>
        <taxon>Pichiomycetes</taxon>
        <taxon>Debaryomycetaceae</taxon>
        <taxon>Kurtzmaniella</taxon>
    </lineage>
</organism>
<dbReference type="PROSITE" id="PS00039">
    <property type="entry name" value="DEAD_ATP_HELICASE"/>
    <property type="match status" value="1"/>
</dbReference>
<dbReference type="InterPro" id="IPR001650">
    <property type="entry name" value="Helicase_C-like"/>
</dbReference>
<dbReference type="PANTHER" id="PTHR47959:SF1">
    <property type="entry name" value="ATP-DEPENDENT RNA HELICASE DBPA"/>
    <property type="match status" value="1"/>
</dbReference>
<evidence type="ECO:0000259" key="16">
    <source>
        <dbReference type="PROSITE" id="PS51195"/>
    </source>
</evidence>
<feature type="short sequence motif" description="Q motif" evidence="11">
    <location>
        <begin position="268"/>
        <end position="296"/>
    </location>
</feature>
<dbReference type="CDD" id="cd18787">
    <property type="entry name" value="SF2_C_DEAD"/>
    <property type="match status" value="1"/>
</dbReference>
<keyword evidence="8" id="KW-0694">RNA-binding</keyword>
<keyword evidence="9" id="KW-0539">Nucleus</keyword>
<dbReference type="Pfam" id="PF00271">
    <property type="entry name" value="Helicase_C"/>
    <property type="match status" value="1"/>
</dbReference>
<evidence type="ECO:0000259" key="15">
    <source>
        <dbReference type="PROSITE" id="PS51194"/>
    </source>
</evidence>
<dbReference type="SMART" id="SM00490">
    <property type="entry name" value="HELICc"/>
    <property type="match status" value="1"/>
</dbReference>
<evidence type="ECO:0000313" key="17">
    <source>
        <dbReference type="EMBL" id="CAK7912611.1"/>
    </source>
</evidence>
<reference evidence="17 18" key="1">
    <citation type="submission" date="2024-01" db="EMBL/GenBank/DDBJ databases">
        <authorList>
            <consortium name="Genoscope - CEA"/>
            <person name="William W."/>
        </authorList>
    </citation>
    <scope>NUCLEOTIDE SEQUENCE [LARGE SCALE GENOMIC DNA]</scope>
    <source>
        <strain evidence="17 18">29B2s-10</strain>
    </source>
</reference>
<dbReference type="InterPro" id="IPR014014">
    <property type="entry name" value="RNA_helicase_DEAD_Q_motif"/>
</dbReference>
<dbReference type="PROSITE" id="PS51192">
    <property type="entry name" value="HELICASE_ATP_BIND_1"/>
    <property type="match status" value="1"/>
</dbReference>
<dbReference type="EMBL" id="OZ004258">
    <property type="protein sequence ID" value="CAK7912611.1"/>
    <property type="molecule type" value="Genomic_DNA"/>
</dbReference>
<comment type="catalytic activity">
    <reaction evidence="10">
        <text>ATP + H2O = ADP + phosphate + H(+)</text>
        <dbReference type="Rhea" id="RHEA:13065"/>
        <dbReference type="ChEBI" id="CHEBI:15377"/>
        <dbReference type="ChEBI" id="CHEBI:15378"/>
        <dbReference type="ChEBI" id="CHEBI:30616"/>
        <dbReference type="ChEBI" id="CHEBI:43474"/>
        <dbReference type="ChEBI" id="CHEBI:456216"/>
        <dbReference type="EC" id="3.6.4.13"/>
    </reaction>
</comment>
<dbReference type="PANTHER" id="PTHR47959">
    <property type="entry name" value="ATP-DEPENDENT RNA HELICASE RHLE-RELATED"/>
    <property type="match status" value="1"/>
</dbReference>
<dbReference type="Proteomes" id="UP001497600">
    <property type="component" value="Chromosome F"/>
</dbReference>
<feature type="compositionally biased region" description="Basic residues" evidence="13">
    <location>
        <begin position="48"/>
        <end position="58"/>
    </location>
</feature>
<feature type="compositionally biased region" description="Acidic residues" evidence="13">
    <location>
        <begin position="106"/>
        <end position="133"/>
    </location>
</feature>
<evidence type="ECO:0000259" key="14">
    <source>
        <dbReference type="PROSITE" id="PS51192"/>
    </source>
</evidence>
<dbReference type="CDD" id="cd17956">
    <property type="entry name" value="DEADc_DDX51"/>
    <property type="match status" value="1"/>
</dbReference>
<dbReference type="Gene3D" id="3.40.50.300">
    <property type="entry name" value="P-loop containing nucleotide triphosphate hydrolases"/>
    <property type="match status" value="2"/>
</dbReference>
<gene>
    <name evidence="17" type="primary">DBP6</name>
    <name evidence="17" type="ORF">CAAN4_F07844</name>
</gene>
<evidence type="ECO:0000256" key="2">
    <source>
        <dbReference type="ARBA" id="ARBA00012552"/>
    </source>
</evidence>
<dbReference type="Pfam" id="PF00270">
    <property type="entry name" value="DEAD"/>
    <property type="match status" value="1"/>
</dbReference>
<dbReference type="PROSITE" id="PS51194">
    <property type="entry name" value="HELICASE_CTER"/>
    <property type="match status" value="1"/>
</dbReference>
<evidence type="ECO:0000256" key="5">
    <source>
        <dbReference type="ARBA" id="ARBA00022801"/>
    </source>
</evidence>
<evidence type="ECO:0000256" key="7">
    <source>
        <dbReference type="ARBA" id="ARBA00022840"/>
    </source>
</evidence>
<evidence type="ECO:0000256" key="6">
    <source>
        <dbReference type="ARBA" id="ARBA00022806"/>
    </source>
</evidence>
<dbReference type="EC" id="3.6.4.13" evidence="2"/>
<comment type="similarity">
    <text evidence="12">Belongs to the DEAD box helicase family.</text>
</comment>
<dbReference type="InterPro" id="IPR011545">
    <property type="entry name" value="DEAD/DEAH_box_helicase_dom"/>
</dbReference>
<proteinExistence type="inferred from homology"/>
<evidence type="ECO:0000256" key="11">
    <source>
        <dbReference type="PROSITE-ProRule" id="PRU00552"/>
    </source>
</evidence>
<feature type="compositionally biased region" description="Polar residues" evidence="13">
    <location>
        <begin position="161"/>
        <end position="171"/>
    </location>
</feature>
<keyword evidence="6 12" id="KW-0347">Helicase</keyword>
<accession>A0ABP0EF62</accession>
<evidence type="ECO:0000256" key="3">
    <source>
        <dbReference type="ARBA" id="ARBA00022517"/>
    </source>
</evidence>
<protein>
    <recommendedName>
        <fullName evidence="2">RNA helicase</fullName>
        <ecNumber evidence="2">3.6.4.13</ecNumber>
    </recommendedName>
</protein>
<dbReference type="SUPFAM" id="SSF52540">
    <property type="entry name" value="P-loop containing nucleoside triphosphate hydrolases"/>
    <property type="match status" value="1"/>
</dbReference>
<keyword evidence="3" id="KW-0690">Ribosome biogenesis</keyword>
<dbReference type="PROSITE" id="PS51195">
    <property type="entry name" value="Q_MOTIF"/>
    <property type="match status" value="1"/>
</dbReference>
<evidence type="ECO:0000313" key="18">
    <source>
        <dbReference type="Proteomes" id="UP001497600"/>
    </source>
</evidence>
<keyword evidence="5 12" id="KW-0378">Hydrolase</keyword>
<feature type="domain" description="Helicase C-terminal" evidence="15">
    <location>
        <begin position="534"/>
        <end position="693"/>
    </location>
</feature>
<evidence type="ECO:0000256" key="10">
    <source>
        <dbReference type="ARBA" id="ARBA00047984"/>
    </source>
</evidence>
<evidence type="ECO:0000256" key="13">
    <source>
        <dbReference type="SAM" id="MobiDB-lite"/>
    </source>
</evidence>
<dbReference type="InterPro" id="IPR050079">
    <property type="entry name" value="DEAD_box_RNA_helicase"/>
</dbReference>